<dbReference type="RefSeq" id="WP_053401079.1">
    <property type="nucleotide sequence ID" value="NZ_LILC01000013.1"/>
</dbReference>
<evidence type="ECO:0000313" key="1">
    <source>
        <dbReference type="EMBL" id="KOO46016.1"/>
    </source>
</evidence>
<keyword evidence="2" id="KW-1185">Reference proteome</keyword>
<dbReference type="AlphaFoldDB" id="A0A0M0L4M8"/>
<accession>A0A0M0L4M8</accession>
<dbReference type="EMBL" id="LILC01000013">
    <property type="protein sequence ID" value="KOO46016.1"/>
    <property type="molecule type" value="Genomic_DNA"/>
</dbReference>
<gene>
    <name evidence="1" type="ORF">AMD01_09040</name>
</gene>
<sequence length="115" mass="13138">MKKLVAMIVVAGGLFTYISGYAHPLFAQLEEQDSLPSQPVNQQQAPIEYDAGKVIRQIQWQDLQKNSPRPWENRWTMNYYSWVNTGTQVAERDMFSGQSVLDATDSMVEEADKHS</sequence>
<dbReference type="Proteomes" id="UP000037558">
    <property type="component" value="Unassembled WGS sequence"/>
</dbReference>
<name>A0A0M0L4M8_9BACI</name>
<reference evidence="2" key="1">
    <citation type="submission" date="2015-08" db="EMBL/GenBank/DDBJ databases">
        <title>Fjat-14210 dsm16467.</title>
        <authorList>
            <person name="Liu B."/>
            <person name="Wang J."/>
            <person name="Zhu Y."/>
            <person name="Liu G."/>
            <person name="Chen Q."/>
            <person name="Chen Z."/>
            <person name="Lan J."/>
            <person name="Che J."/>
            <person name="Ge C."/>
            <person name="Shi H."/>
            <person name="Pan Z."/>
            <person name="Liu X."/>
        </authorList>
    </citation>
    <scope>NUCLEOTIDE SEQUENCE [LARGE SCALE GENOMIC DNA]</scope>
    <source>
        <strain evidence="2">DSM 16467</strain>
    </source>
</reference>
<evidence type="ECO:0000313" key="2">
    <source>
        <dbReference type="Proteomes" id="UP000037558"/>
    </source>
</evidence>
<comment type="caution">
    <text evidence="1">The sequence shown here is derived from an EMBL/GenBank/DDBJ whole genome shotgun (WGS) entry which is preliminary data.</text>
</comment>
<dbReference type="STRING" id="284581.AMD01_09040"/>
<proteinExistence type="predicted"/>
<dbReference type="PATRIC" id="fig|284581.3.peg.1871"/>
<organism evidence="1 2">
    <name type="scientific">Priestia koreensis</name>
    <dbReference type="NCBI Taxonomy" id="284581"/>
    <lineage>
        <taxon>Bacteria</taxon>
        <taxon>Bacillati</taxon>
        <taxon>Bacillota</taxon>
        <taxon>Bacilli</taxon>
        <taxon>Bacillales</taxon>
        <taxon>Bacillaceae</taxon>
        <taxon>Priestia</taxon>
    </lineage>
</organism>
<protein>
    <submittedName>
        <fullName evidence="1">Uncharacterized protein</fullName>
    </submittedName>
</protein>